<keyword evidence="9" id="KW-1185">Reference proteome</keyword>
<evidence type="ECO:0000313" key="9">
    <source>
        <dbReference type="Proteomes" id="UP001264340"/>
    </source>
</evidence>
<evidence type="ECO:0000256" key="2">
    <source>
        <dbReference type="ARBA" id="ARBA00022475"/>
    </source>
</evidence>
<evidence type="ECO:0000256" key="5">
    <source>
        <dbReference type="ARBA" id="ARBA00023136"/>
    </source>
</evidence>
<keyword evidence="5 7" id="KW-0472">Membrane</keyword>
<dbReference type="PIRSF" id="PIRSF035875">
    <property type="entry name" value="RNase_BN"/>
    <property type="match status" value="1"/>
</dbReference>
<feature type="transmembrane region" description="Helical" evidence="7">
    <location>
        <begin position="149"/>
        <end position="177"/>
    </location>
</feature>
<evidence type="ECO:0000256" key="7">
    <source>
        <dbReference type="SAM" id="Phobius"/>
    </source>
</evidence>
<dbReference type="NCBIfam" id="TIGR00765">
    <property type="entry name" value="yihY_not_rbn"/>
    <property type="match status" value="1"/>
</dbReference>
<feature type="transmembrane region" description="Helical" evidence="7">
    <location>
        <begin position="104"/>
        <end position="128"/>
    </location>
</feature>
<feature type="region of interest" description="Disordered" evidence="6">
    <location>
        <begin position="288"/>
        <end position="311"/>
    </location>
</feature>
<keyword evidence="2" id="KW-1003">Cell membrane</keyword>
<dbReference type="InterPro" id="IPR017039">
    <property type="entry name" value="Virul_fac_BrkB"/>
</dbReference>
<gene>
    <name evidence="8" type="ORF">J2804_000631</name>
</gene>
<feature type="transmembrane region" description="Helical" evidence="7">
    <location>
        <begin position="225"/>
        <end position="248"/>
    </location>
</feature>
<evidence type="ECO:0000256" key="3">
    <source>
        <dbReference type="ARBA" id="ARBA00022692"/>
    </source>
</evidence>
<dbReference type="Pfam" id="PF03631">
    <property type="entry name" value="Virul_fac_BrkB"/>
    <property type="match status" value="1"/>
</dbReference>
<dbReference type="EMBL" id="JAVDRP010000001">
    <property type="protein sequence ID" value="MDR6407243.1"/>
    <property type="molecule type" value="Genomic_DNA"/>
</dbReference>
<reference evidence="8 9" key="1">
    <citation type="submission" date="2023-07" db="EMBL/GenBank/DDBJ databases">
        <title>Sorghum-associated microbial communities from plants grown in Nebraska, USA.</title>
        <authorList>
            <person name="Schachtman D."/>
        </authorList>
    </citation>
    <scope>NUCLEOTIDE SEQUENCE [LARGE SCALE GENOMIC DNA]</scope>
    <source>
        <strain evidence="8 9">DS1316</strain>
    </source>
</reference>
<feature type="transmembrane region" description="Helical" evidence="7">
    <location>
        <begin position="260"/>
        <end position="286"/>
    </location>
</feature>
<keyword evidence="3 7" id="KW-0812">Transmembrane</keyword>
<feature type="transmembrane region" description="Helical" evidence="7">
    <location>
        <begin position="37"/>
        <end position="64"/>
    </location>
</feature>
<keyword evidence="4 7" id="KW-1133">Transmembrane helix</keyword>
<proteinExistence type="predicted"/>
<accession>A0ABU1LKI2</accession>
<feature type="transmembrane region" description="Helical" evidence="7">
    <location>
        <begin position="189"/>
        <end position="213"/>
    </location>
</feature>
<comment type="subcellular location">
    <subcellularLocation>
        <location evidence="1">Cell membrane</location>
        <topology evidence="1">Multi-pass membrane protein</topology>
    </subcellularLocation>
</comment>
<evidence type="ECO:0000256" key="4">
    <source>
        <dbReference type="ARBA" id="ARBA00022989"/>
    </source>
</evidence>
<protein>
    <submittedName>
        <fullName evidence="8">Membrane protein</fullName>
    </submittedName>
</protein>
<evidence type="ECO:0000256" key="6">
    <source>
        <dbReference type="SAM" id="MobiDB-lite"/>
    </source>
</evidence>
<comment type="caution">
    <text evidence="8">The sequence shown here is derived from an EMBL/GenBank/DDBJ whole genome shotgun (WGS) entry which is preliminary data.</text>
</comment>
<name>A0ABU1LKI2_9BURK</name>
<evidence type="ECO:0000313" key="8">
    <source>
        <dbReference type="EMBL" id="MDR6407243.1"/>
    </source>
</evidence>
<sequence>MTSRPLQFAHKPGGTRNLRGVALTALKRFSSDRCTTLAASIGFYSAFSLAPTLLIVLTVAGWFFGESAASGRLFAQVRDVMGKDAAMAMQTIVEHAHRASGGGLAALVSTGLLIVGASATFSSLNTALDVVFSARQRSGMAGLALLVRARLISVGLVLGVGFLLVVSLVLDAAIAYVGHRILGDSPLAVAAQIAQTVFGLLVLWAAFAALLRWLPDTRVRWTQALSGAAVSAVLFTVGRRLFGIYLAYAGTANSFGAAGSLAVLMMWLYFSAAVFLLGAEIAAAMGERRDPRDDRRNAKKPPGKVTGSAHG</sequence>
<dbReference type="Proteomes" id="UP001264340">
    <property type="component" value="Unassembled WGS sequence"/>
</dbReference>
<dbReference type="PANTHER" id="PTHR30213">
    <property type="entry name" value="INNER MEMBRANE PROTEIN YHJD"/>
    <property type="match status" value="1"/>
</dbReference>
<evidence type="ECO:0000256" key="1">
    <source>
        <dbReference type="ARBA" id="ARBA00004651"/>
    </source>
</evidence>
<organism evidence="8 9">
    <name type="scientific">Paraburkholderia terricola</name>
    <dbReference type="NCBI Taxonomy" id="169427"/>
    <lineage>
        <taxon>Bacteria</taxon>
        <taxon>Pseudomonadati</taxon>
        <taxon>Pseudomonadota</taxon>
        <taxon>Betaproteobacteria</taxon>
        <taxon>Burkholderiales</taxon>
        <taxon>Burkholderiaceae</taxon>
        <taxon>Paraburkholderia</taxon>
    </lineage>
</organism>
<dbReference type="RefSeq" id="WP_310118410.1">
    <property type="nucleotide sequence ID" value="NZ_JAVDQV010000001.1"/>
</dbReference>
<dbReference type="PANTHER" id="PTHR30213:SF1">
    <property type="entry name" value="INNER MEMBRANE PROTEIN YHJD"/>
    <property type="match status" value="1"/>
</dbReference>